<protein>
    <submittedName>
        <fullName evidence="5">Transcriptional regulator, GntR family</fullName>
    </submittedName>
</protein>
<organism evidence="5 6">
    <name type="scientific">Marinobacterium lutimaris</name>
    <dbReference type="NCBI Taxonomy" id="568106"/>
    <lineage>
        <taxon>Bacteria</taxon>
        <taxon>Pseudomonadati</taxon>
        <taxon>Pseudomonadota</taxon>
        <taxon>Gammaproteobacteria</taxon>
        <taxon>Oceanospirillales</taxon>
        <taxon>Oceanospirillaceae</taxon>
        <taxon>Marinobacterium</taxon>
    </lineage>
</organism>
<dbReference type="GO" id="GO:0003677">
    <property type="term" value="F:DNA binding"/>
    <property type="evidence" value="ECO:0007669"/>
    <property type="project" value="UniProtKB-KW"/>
</dbReference>
<evidence type="ECO:0000259" key="4">
    <source>
        <dbReference type="PROSITE" id="PS50949"/>
    </source>
</evidence>
<evidence type="ECO:0000313" key="6">
    <source>
        <dbReference type="Proteomes" id="UP000236745"/>
    </source>
</evidence>
<dbReference type="Proteomes" id="UP000236745">
    <property type="component" value="Unassembled WGS sequence"/>
</dbReference>
<evidence type="ECO:0000256" key="3">
    <source>
        <dbReference type="ARBA" id="ARBA00023163"/>
    </source>
</evidence>
<dbReference type="EMBL" id="FNVQ01000002">
    <property type="protein sequence ID" value="SEG61121.1"/>
    <property type="molecule type" value="Genomic_DNA"/>
</dbReference>
<sequence length="248" mass="28260">MAGPIKRRRKQKLSDLIVDEVKAMIVAEKLLPGDRLPSEKELIEEFGCSKGTVREAQKALEVEGLIWTRPGPGGGAWLSEVGTEPASKALRNYLYFKHLSAEQVYQMRKLIEVELAVSVVGHLKEREFELLDEYIRACSEPPVSEEEQREQRIAELEFHNVLADACPNPVLGFIGRFLNETLRDLVVLKKSYQIDAYEFTRSNVDYHVELVTAYRNADEAAVRRLMGEHMCEAEEHFVALDGQISRKM</sequence>
<keyword evidence="1" id="KW-0805">Transcription regulation</keyword>
<dbReference type="PANTHER" id="PTHR43537:SF5">
    <property type="entry name" value="UXU OPERON TRANSCRIPTIONAL REGULATOR"/>
    <property type="match status" value="1"/>
</dbReference>
<dbReference type="PRINTS" id="PR00035">
    <property type="entry name" value="HTHGNTR"/>
</dbReference>
<feature type="domain" description="HTH gntR-type" evidence="4">
    <location>
        <begin position="11"/>
        <end position="81"/>
    </location>
</feature>
<evidence type="ECO:0000256" key="1">
    <source>
        <dbReference type="ARBA" id="ARBA00023015"/>
    </source>
</evidence>
<keyword evidence="6" id="KW-1185">Reference proteome</keyword>
<dbReference type="Gene3D" id="1.10.10.10">
    <property type="entry name" value="Winged helix-like DNA-binding domain superfamily/Winged helix DNA-binding domain"/>
    <property type="match status" value="1"/>
</dbReference>
<reference evidence="5 6" key="1">
    <citation type="submission" date="2016-10" db="EMBL/GenBank/DDBJ databases">
        <authorList>
            <person name="de Groot N.N."/>
        </authorList>
    </citation>
    <scope>NUCLEOTIDE SEQUENCE [LARGE SCALE GENOMIC DNA]</scope>
    <source>
        <strain evidence="5 6">DSM 22012</strain>
    </source>
</reference>
<gene>
    <name evidence="5" type="ORF">SAMN05444390_102711</name>
</gene>
<dbReference type="Gene3D" id="1.20.120.530">
    <property type="entry name" value="GntR ligand-binding domain-like"/>
    <property type="match status" value="1"/>
</dbReference>
<name>A0A1H6BK70_9GAMM</name>
<dbReference type="GO" id="GO:0003700">
    <property type="term" value="F:DNA-binding transcription factor activity"/>
    <property type="evidence" value="ECO:0007669"/>
    <property type="project" value="InterPro"/>
</dbReference>
<dbReference type="InterPro" id="IPR036388">
    <property type="entry name" value="WH-like_DNA-bd_sf"/>
</dbReference>
<dbReference type="Pfam" id="PF07729">
    <property type="entry name" value="FCD"/>
    <property type="match status" value="1"/>
</dbReference>
<dbReference type="InterPro" id="IPR011711">
    <property type="entry name" value="GntR_C"/>
</dbReference>
<dbReference type="InterPro" id="IPR008920">
    <property type="entry name" value="TF_FadR/GntR_C"/>
</dbReference>
<dbReference type="Pfam" id="PF00392">
    <property type="entry name" value="GntR"/>
    <property type="match status" value="1"/>
</dbReference>
<dbReference type="PANTHER" id="PTHR43537">
    <property type="entry name" value="TRANSCRIPTIONAL REGULATOR, GNTR FAMILY"/>
    <property type="match status" value="1"/>
</dbReference>
<dbReference type="CDD" id="cd07377">
    <property type="entry name" value="WHTH_GntR"/>
    <property type="match status" value="1"/>
</dbReference>
<dbReference type="RefSeq" id="WP_104003804.1">
    <property type="nucleotide sequence ID" value="NZ_FNVQ01000002.1"/>
</dbReference>
<dbReference type="OrthoDB" id="9028214at2"/>
<evidence type="ECO:0000313" key="5">
    <source>
        <dbReference type="EMBL" id="SEG61121.1"/>
    </source>
</evidence>
<dbReference type="InterPro" id="IPR036390">
    <property type="entry name" value="WH_DNA-bd_sf"/>
</dbReference>
<dbReference type="PROSITE" id="PS50949">
    <property type="entry name" value="HTH_GNTR"/>
    <property type="match status" value="1"/>
</dbReference>
<dbReference type="SMART" id="SM00895">
    <property type="entry name" value="FCD"/>
    <property type="match status" value="1"/>
</dbReference>
<proteinExistence type="predicted"/>
<dbReference type="AlphaFoldDB" id="A0A1H6BK70"/>
<evidence type="ECO:0000256" key="2">
    <source>
        <dbReference type="ARBA" id="ARBA00023125"/>
    </source>
</evidence>
<dbReference type="SMART" id="SM00345">
    <property type="entry name" value="HTH_GNTR"/>
    <property type="match status" value="1"/>
</dbReference>
<dbReference type="SUPFAM" id="SSF48008">
    <property type="entry name" value="GntR ligand-binding domain-like"/>
    <property type="match status" value="1"/>
</dbReference>
<dbReference type="SUPFAM" id="SSF46785">
    <property type="entry name" value="Winged helix' DNA-binding domain"/>
    <property type="match status" value="1"/>
</dbReference>
<dbReference type="InterPro" id="IPR000524">
    <property type="entry name" value="Tscrpt_reg_HTH_GntR"/>
</dbReference>
<keyword evidence="3" id="KW-0804">Transcription</keyword>
<keyword evidence="2" id="KW-0238">DNA-binding</keyword>
<accession>A0A1H6BK70</accession>